<evidence type="ECO:0000256" key="2">
    <source>
        <dbReference type="SAM" id="Phobius"/>
    </source>
</evidence>
<reference evidence="3" key="1">
    <citation type="submission" date="2021-11" db="EMBL/GenBank/DDBJ databases">
        <title>Draft genome sequence of Alcaligenes endophyticus type strain CCUG 75668T.</title>
        <authorList>
            <person name="Salva-Serra F."/>
            <person name="Duran R.E."/>
            <person name="Seeger M."/>
            <person name="Moore E.R.B."/>
            <person name="Jaen-Luchoro D."/>
        </authorList>
    </citation>
    <scope>NUCLEOTIDE SEQUENCE</scope>
    <source>
        <strain evidence="3">CCUG 75668</strain>
    </source>
</reference>
<keyword evidence="2" id="KW-0472">Membrane</keyword>
<evidence type="ECO:0000313" key="4">
    <source>
        <dbReference type="Proteomes" id="UP001168613"/>
    </source>
</evidence>
<dbReference type="EMBL" id="JAJHNU010000005">
    <property type="protein sequence ID" value="MDN4122562.1"/>
    <property type="molecule type" value="Genomic_DNA"/>
</dbReference>
<feature type="transmembrane region" description="Helical" evidence="2">
    <location>
        <begin position="26"/>
        <end position="44"/>
    </location>
</feature>
<evidence type="ECO:0000256" key="1">
    <source>
        <dbReference type="SAM" id="Coils"/>
    </source>
</evidence>
<keyword evidence="2" id="KW-1133">Transmembrane helix</keyword>
<feature type="coiled-coil region" evidence="1">
    <location>
        <begin position="58"/>
        <end position="120"/>
    </location>
</feature>
<protein>
    <recommendedName>
        <fullName evidence="5">Inner membrane protein</fullName>
    </recommendedName>
</protein>
<gene>
    <name evidence="3" type="ORF">LMS43_14810</name>
</gene>
<keyword evidence="2" id="KW-0812">Transmembrane</keyword>
<comment type="caution">
    <text evidence="3">The sequence shown here is derived from an EMBL/GenBank/DDBJ whole genome shotgun (WGS) entry which is preliminary data.</text>
</comment>
<dbReference type="Pfam" id="PF20567">
    <property type="entry name" value="DUF6776"/>
    <property type="match status" value="1"/>
</dbReference>
<evidence type="ECO:0000313" key="3">
    <source>
        <dbReference type="EMBL" id="MDN4122562.1"/>
    </source>
</evidence>
<name>A0ABT8EMN0_9BURK</name>
<dbReference type="InterPro" id="IPR046703">
    <property type="entry name" value="DUF6776"/>
</dbReference>
<dbReference type="Proteomes" id="UP001168613">
    <property type="component" value="Unassembled WGS sequence"/>
</dbReference>
<organism evidence="3 4">
    <name type="scientific">Alcaligenes endophyticus</name>
    <dbReference type="NCBI Taxonomy" id="1929088"/>
    <lineage>
        <taxon>Bacteria</taxon>
        <taxon>Pseudomonadati</taxon>
        <taxon>Pseudomonadota</taxon>
        <taxon>Betaproteobacteria</taxon>
        <taxon>Burkholderiales</taxon>
        <taxon>Alcaligenaceae</taxon>
        <taxon>Alcaligenes</taxon>
    </lineage>
</organism>
<proteinExistence type="predicted"/>
<evidence type="ECO:0008006" key="5">
    <source>
        <dbReference type="Google" id="ProtNLM"/>
    </source>
</evidence>
<keyword evidence="1" id="KW-0175">Coiled coil</keyword>
<dbReference type="RefSeq" id="WP_266123909.1">
    <property type="nucleotide sequence ID" value="NZ_JAJHNU010000005.1"/>
</dbReference>
<sequence>MLGPKRPVFKPTAYGSSRRKRRVPRWLVLILTGIALGAGGLLFLQTSYGPTRLTAEQSEQLHFDLNSANNDKQRLQAELTQTSRQFDETQSSNVALTTELNQLKSELSKLQADLALFADAMPPDPRGTSPGIRAGTFSSDNGELSYSILLMQDKGKTDTFKGKMEFVAAGRFSNGRSGNIDLPPIEQFSLGRYEYVEGQMELPAGFTPRQITIRIKPIDSERVVATRTLVVNR</sequence>
<accession>A0ABT8EMN0</accession>
<keyword evidence="4" id="KW-1185">Reference proteome</keyword>